<dbReference type="Pfam" id="PF08534">
    <property type="entry name" value="Redoxin"/>
    <property type="match status" value="1"/>
</dbReference>
<dbReference type="PROSITE" id="PS51352">
    <property type="entry name" value="THIOREDOXIN_2"/>
    <property type="match status" value="1"/>
</dbReference>
<dbReference type="EMBL" id="MUIE01000111">
    <property type="protein sequence ID" value="OQX36537.1"/>
    <property type="molecule type" value="Genomic_DNA"/>
</dbReference>
<dbReference type="InterPro" id="IPR013740">
    <property type="entry name" value="Redoxin"/>
</dbReference>
<dbReference type="GO" id="GO:0016491">
    <property type="term" value="F:oxidoreductase activity"/>
    <property type="evidence" value="ECO:0007669"/>
    <property type="project" value="InterPro"/>
</dbReference>
<feature type="domain" description="Thioredoxin" evidence="1">
    <location>
        <begin position="39"/>
        <end position="86"/>
    </location>
</feature>
<evidence type="ECO:0000313" key="2">
    <source>
        <dbReference type="EMBL" id="OQX36537.1"/>
    </source>
</evidence>
<protein>
    <recommendedName>
        <fullName evidence="1">Thioredoxin domain-containing protein</fullName>
    </recommendedName>
</protein>
<dbReference type="AlphaFoldDB" id="A0A657PL37"/>
<keyword evidence="3" id="KW-1185">Reference proteome</keyword>
<dbReference type="PANTHER" id="PTHR42852">
    <property type="entry name" value="THIOL:DISULFIDE INTERCHANGE PROTEIN DSBE"/>
    <property type="match status" value="1"/>
</dbReference>
<dbReference type="SUPFAM" id="SSF52833">
    <property type="entry name" value="Thioredoxin-like"/>
    <property type="match status" value="1"/>
</dbReference>
<dbReference type="InterPro" id="IPR013766">
    <property type="entry name" value="Thioredoxin_domain"/>
</dbReference>
<dbReference type="InterPro" id="IPR050553">
    <property type="entry name" value="Thioredoxin_ResA/DsbE_sf"/>
</dbReference>
<sequence length="86" mass="9418">MRRAAAPLGALLIALLTAAVWYGMQHLGSAPEQPIHYAGDGAATLPPFQLPGLDSKTHHSDQWRGKVLVVNFWATWCPPCRDEMPL</sequence>
<dbReference type="InterPro" id="IPR036249">
    <property type="entry name" value="Thioredoxin-like_sf"/>
</dbReference>
<dbReference type="Proteomes" id="UP000243361">
    <property type="component" value="Unassembled WGS sequence"/>
</dbReference>
<dbReference type="CDD" id="cd02966">
    <property type="entry name" value="TlpA_like_family"/>
    <property type="match status" value="1"/>
</dbReference>
<proteinExistence type="predicted"/>
<dbReference type="Gene3D" id="3.40.30.10">
    <property type="entry name" value="Glutaredoxin"/>
    <property type="match status" value="1"/>
</dbReference>
<evidence type="ECO:0000259" key="1">
    <source>
        <dbReference type="PROSITE" id="PS51352"/>
    </source>
</evidence>
<accession>A0A657PL37</accession>
<gene>
    <name evidence="2" type="ORF">B0D84_01395</name>
</gene>
<name>A0A657PL37_9GAMM</name>
<feature type="non-terminal residue" evidence="2">
    <location>
        <position position="86"/>
    </location>
</feature>
<evidence type="ECO:0000313" key="3">
    <source>
        <dbReference type="Proteomes" id="UP000243361"/>
    </source>
</evidence>
<dbReference type="PANTHER" id="PTHR42852:SF17">
    <property type="entry name" value="THIOREDOXIN-LIKE PROTEIN HI_1115"/>
    <property type="match status" value="1"/>
</dbReference>
<organism evidence="2 3">
    <name type="scientific">Candidatus Sedimenticola endophacoides</name>
    <dbReference type="NCBI Taxonomy" id="2548426"/>
    <lineage>
        <taxon>Bacteria</taxon>
        <taxon>Pseudomonadati</taxon>
        <taxon>Pseudomonadota</taxon>
        <taxon>Gammaproteobacteria</taxon>
        <taxon>Chromatiales</taxon>
        <taxon>Sedimenticolaceae</taxon>
        <taxon>Sedimenticola</taxon>
    </lineage>
</organism>
<reference evidence="2" key="1">
    <citation type="submission" date="2017-02" db="EMBL/GenBank/DDBJ databases">
        <title>Novel co-symbiosis in the unique lucinid bivalve Phacoides pectinatus.</title>
        <authorList>
            <person name="Lim S.J."/>
            <person name="Davis B.G."/>
            <person name="Gill D.E."/>
            <person name="Engel A.S."/>
            <person name="Anderson L.C."/>
            <person name="Campbell B.J."/>
        </authorList>
    </citation>
    <scope>NUCLEOTIDE SEQUENCE [LARGE SCALE GENOMIC DNA]</scope>
    <source>
        <strain evidence="2">LUC13016_P6</strain>
    </source>
</reference>
<comment type="caution">
    <text evidence="2">The sequence shown here is derived from an EMBL/GenBank/DDBJ whole genome shotgun (WGS) entry which is preliminary data.</text>
</comment>